<comment type="caution">
    <text evidence="2">The sequence shown here is derived from an EMBL/GenBank/DDBJ whole genome shotgun (WGS) entry which is preliminary data.</text>
</comment>
<gene>
    <name evidence="2" type="ORF">PGLA2088_LOCUS37579</name>
</gene>
<accession>A0A813L0A5</accession>
<dbReference type="EMBL" id="CAJNNW010032502">
    <property type="protein sequence ID" value="CAE8713518.1"/>
    <property type="molecule type" value="Genomic_DNA"/>
</dbReference>
<dbReference type="AlphaFoldDB" id="A0A813L0A5"/>
<organism evidence="2 3">
    <name type="scientific">Polarella glacialis</name>
    <name type="common">Dinoflagellate</name>
    <dbReference type="NCBI Taxonomy" id="89957"/>
    <lineage>
        <taxon>Eukaryota</taxon>
        <taxon>Sar</taxon>
        <taxon>Alveolata</taxon>
        <taxon>Dinophyceae</taxon>
        <taxon>Suessiales</taxon>
        <taxon>Suessiaceae</taxon>
        <taxon>Polarella</taxon>
    </lineage>
</organism>
<evidence type="ECO:0000256" key="1">
    <source>
        <dbReference type="SAM" id="MobiDB-lite"/>
    </source>
</evidence>
<sequence>MWACRTSTVQSRNFHRWANQLQNFFAHLGDLLQMHLISRQRGRANKHNRNIHSNTRKLISHTDRHHTNSTNHRNGNSHMSTDNLRHNEHKPRQTVQQVQQLLSGLCRLG</sequence>
<feature type="compositionally biased region" description="Polar residues" evidence="1">
    <location>
        <begin position="68"/>
        <end position="82"/>
    </location>
</feature>
<feature type="region of interest" description="Disordered" evidence="1">
    <location>
        <begin position="60"/>
        <end position="97"/>
    </location>
</feature>
<evidence type="ECO:0000313" key="3">
    <source>
        <dbReference type="Proteomes" id="UP000626109"/>
    </source>
</evidence>
<evidence type="ECO:0000313" key="2">
    <source>
        <dbReference type="EMBL" id="CAE8713518.1"/>
    </source>
</evidence>
<reference evidence="2" key="1">
    <citation type="submission" date="2021-02" db="EMBL/GenBank/DDBJ databases">
        <authorList>
            <person name="Dougan E. K."/>
            <person name="Rhodes N."/>
            <person name="Thang M."/>
            <person name="Chan C."/>
        </authorList>
    </citation>
    <scope>NUCLEOTIDE SEQUENCE</scope>
</reference>
<protein>
    <submittedName>
        <fullName evidence="2">Uncharacterized protein</fullName>
    </submittedName>
</protein>
<name>A0A813L0A5_POLGL</name>
<proteinExistence type="predicted"/>
<dbReference type="Proteomes" id="UP000626109">
    <property type="component" value="Unassembled WGS sequence"/>
</dbReference>